<evidence type="ECO:0000256" key="3">
    <source>
        <dbReference type="ARBA" id="ARBA00007424"/>
    </source>
</evidence>
<dbReference type="InterPro" id="IPR006399">
    <property type="entry name" value="Ribfl_synth_arc"/>
</dbReference>
<dbReference type="InterPro" id="IPR002180">
    <property type="entry name" value="LS/RS"/>
</dbReference>
<dbReference type="Proteomes" id="UP001042704">
    <property type="component" value="Chromosome"/>
</dbReference>
<evidence type="ECO:0000256" key="8">
    <source>
        <dbReference type="NCBIfam" id="TIGR01506"/>
    </source>
</evidence>
<dbReference type="NCBIfam" id="TIGR01506">
    <property type="entry name" value="ribC_arch"/>
    <property type="match status" value="1"/>
</dbReference>
<reference evidence="10" key="1">
    <citation type="journal article" date="2001" name="Int. J. Syst. Evol. Microbiol.">
        <title>Methanofollis aquaemaris sp. nov., a methanogen isolated from an aquaculture fish pond.</title>
        <authorList>
            <person name="Lai M.C."/>
            <person name="Chen S.C."/>
        </authorList>
    </citation>
    <scope>NUCLEOTIDE SEQUENCE</scope>
    <source>
        <strain evidence="10">N2F9704</strain>
    </source>
</reference>
<dbReference type="EC" id="2.5.1.9" evidence="4 8"/>
<comment type="pathway">
    <text evidence="2">Cofactor biosynthesis; riboflavin biosynthesis; riboflavin from 2-hydroxy-3-oxobutyl phosphate and 5-amino-6-(D-ribitylamino)uracil: step 2/2.</text>
</comment>
<dbReference type="PIRSF" id="PIRSF015750">
    <property type="entry name" value="Ribfl_synth_arc"/>
    <property type="match status" value="1"/>
</dbReference>
<keyword evidence="11" id="KW-1185">Reference proteome</keyword>
<accession>A0A8A3S620</accession>
<evidence type="ECO:0000256" key="2">
    <source>
        <dbReference type="ARBA" id="ARBA00004887"/>
    </source>
</evidence>
<protein>
    <recommendedName>
        <fullName evidence="5 8">Riboflavin synthase</fullName>
        <ecNumber evidence="4 8">2.5.1.9</ecNumber>
    </recommendedName>
</protein>
<name>A0A8A3S620_9EURY</name>
<comment type="similarity">
    <text evidence="3 9">Belongs to the DMRL synthase family.</text>
</comment>
<dbReference type="GO" id="GO:0009349">
    <property type="term" value="C:riboflavin synthase complex"/>
    <property type="evidence" value="ECO:0007669"/>
    <property type="project" value="InterPro"/>
</dbReference>
<organism evidence="10 11">
    <name type="scientific">Methanofollis aquaemaris</name>
    <dbReference type="NCBI Taxonomy" id="126734"/>
    <lineage>
        <taxon>Archaea</taxon>
        <taxon>Methanobacteriati</taxon>
        <taxon>Methanobacteriota</taxon>
        <taxon>Stenosarchaea group</taxon>
        <taxon>Methanomicrobia</taxon>
        <taxon>Methanomicrobiales</taxon>
        <taxon>Methanomicrobiaceae</taxon>
        <taxon>Methanofollis</taxon>
    </lineage>
</organism>
<dbReference type="Gene3D" id="3.40.50.960">
    <property type="entry name" value="Lumazine/riboflavin synthase"/>
    <property type="match status" value="1"/>
</dbReference>
<keyword evidence="6 9" id="KW-0686">Riboflavin biosynthesis</keyword>
<dbReference type="UniPathway" id="UPA00275">
    <property type="reaction ID" value="UER00405"/>
</dbReference>
<evidence type="ECO:0000313" key="10">
    <source>
        <dbReference type="EMBL" id="QSZ67373.1"/>
    </source>
</evidence>
<gene>
    <name evidence="10" type="ORF">RJ40_07585</name>
</gene>
<evidence type="ECO:0000256" key="7">
    <source>
        <dbReference type="ARBA" id="ARBA00022679"/>
    </source>
</evidence>
<dbReference type="KEGG" id="maqe:RJ40_07585"/>
<dbReference type="GeneID" id="76424214"/>
<dbReference type="SUPFAM" id="SSF52121">
    <property type="entry name" value="Lumazine synthase"/>
    <property type="match status" value="1"/>
</dbReference>
<evidence type="ECO:0000256" key="4">
    <source>
        <dbReference type="ARBA" id="ARBA00012827"/>
    </source>
</evidence>
<comment type="catalytic activity">
    <reaction evidence="1 9">
        <text>2 6,7-dimethyl-8-(1-D-ribityl)lumazine + H(+) = 5-amino-6-(D-ribitylamino)uracil + riboflavin</text>
        <dbReference type="Rhea" id="RHEA:20772"/>
        <dbReference type="ChEBI" id="CHEBI:15378"/>
        <dbReference type="ChEBI" id="CHEBI:15934"/>
        <dbReference type="ChEBI" id="CHEBI:57986"/>
        <dbReference type="ChEBI" id="CHEBI:58201"/>
        <dbReference type="EC" id="2.5.1.9"/>
    </reaction>
</comment>
<dbReference type="RefSeq" id="WP_265580262.1">
    <property type="nucleotide sequence ID" value="NZ_CP036172.1"/>
</dbReference>
<evidence type="ECO:0000313" key="11">
    <source>
        <dbReference type="Proteomes" id="UP001042704"/>
    </source>
</evidence>
<evidence type="ECO:0000256" key="5">
    <source>
        <dbReference type="ARBA" id="ARBA00013950"/>
    </source>
</evidence>
<dbReference type="InterPro" id="IPR036467">
    <property type="entry name" value="LS/RS_sf"/>
</dbReference>
<sequence length="153" mass="16778">MKVGVADTTFARVNMGAIAINELKRHASVAIERTTVPGFKDLPVACKKLIEERGCDIVIALGMPGGQEKDKLCAHEASQGLMLAQLMTNHHIIEVFVHEDEAGDDQELAWLAERRTREHAENAVNLVLRPEVLTRMAGTGQRQGFKDAGPARQ</sequence>
<dbReference type="EMBL" id="CP036172">
    <property type="protein sequence ID" value="QSZ67373.1"/>
    <property type="molecule type" value="Genomic_DNA"/>
</dbReference>
<evidence type="ECO:0000256" key="9">
    <source>
        <dbReference type="PIRNR" id="PIRNR015750"/>
    </source>
</evidence>
<dbReference type="CDD" id="cd09210">
    <property type="entry name" value="Riboflavin_synthase_archaeal"/>
    <property type="match status" value="1"/>
</dbReference>
<reference evidence="10" key="2">
    <citation type="submission" date="2019-02" db="EMBL/GenBank/DDBJ databases">
        <authorList>
            <person name="Chen S.-C."/>
            <person name="Chien H.-H."/>
            <person name="Lai M.-C."/>
        </authorList>
    </citation>
    <scope>NUCLEOTIDE SEQUENCE</scope>
    <source>
        <strain evidence="10">N2F9704</strain>
    </source>
</reference>
<keyword evidence="7 9" id="KW-0808">Transferase</keyword>
<evidence type="ECO:0000256" key="6">
    <source>
        <dbReference type="ARBA" id="ARBA00022619"/>
    </source>
</evidence>
<evidence type="ECO:0000256" key="1">
    <source>
        <dbReference type="ARBA" id="ARBA00000968"/>
    </source>
</evidence>
<proteinExistence type="inferred from homology"/>
<dbReference type="GO" id="GO:0009231">
    <property type="term" value="P:riboflavin biosynthetic process"/>
    <property type="evidence" value="ECO:0007669"/>
    <property type="project" value="UniProtKB-UniPathway"/>
</dbReference>
<dbReference type="GO" id="GO:0004746">
    <property type="term" value="F:riboflavin synthase activity"/>
    <property type="evidence" value="ECO:0007669"/>
    <property type="project" value="UniProtKB-UniRule"/>
</dbReference>
<dbReference type="Pfam" id="PF00885">
    <property type="entry name" value="DMRL_synthase"/>
    <property type="match status" value="1"/>
</dbReference>
<dbReference type="AlphaFoldDB" id="A0A8A3S620"/>